<accession>A0AAD9JYC4</accession>
<gene>
    <name evidence="2" type="ORF">LSH36_120g06033</name>
</gene>
<evidence type="ECO:0000313" key="2">
    <source>
        <dbReference type="EMBL" id="KAK2161181.1"/>
    </source>
</evidence>
<protein>
    <recommendedName>
        <fullName evidence="1">Nucleotide-diphospho-sugar transferase domain-containing protein</fullName>
    </recommendedName>
</protein>
<dbReference type="AlphaFoldDB" id="A0AAD9JYC4"/>
<dbReference type="InterPro" id="IPR005069">
    <property type="entry name" value="Nucl-diP-sugar_transferase"/>
</dbReference>
<evidence type="ECO:0000313" key="3">
    <source>
        <dbReference type="Proteomes" id="UP001208570"/>
    </source>
</evidence>
<sequence length="436" mass="49959">MVNRQDKTTVQHRRHESGFVGNMDMYDQAIRNASGDSGVVILVLCRDLELLPVGCYVYRVQIPKSGSASTYDTHSFIEKMNIRVDMITDALRLGHTVLHTDVDVTFFEDPIPLIESACAPDDCQMAAMLDVDVYNAGFIFLRPRPEVLLLYRRLRHLCRYKRKDDQTCLNDVIQRMTDDVRVVGLSTEAFRSGVEHFENGRAEFGDNKRSPGCVVVHNNWLVGKEAKVYRYQENGFWAIDFVTTSTKTMTNYYSDKNNRYLTFDLPPKESYRKDSLPTQAETLRNALILGHILGRIVILPKFLCSDSTVGTYYCNVLHVVDFSSFHRFFGGFYREHRFLDHRLVPDSVRSDRETYEVSFVDRRPGAGDDGILYVPVRGWNGTGSSVRSSVVYLTGVNNTLPEAVLDDDSLRRISDNFHLAIRIGNYRQYQHRIVST</sequence>
<reference evidence="2" key="1">
    <citation type="journal article" date="2023" name="Mol. Biol. Evol.">
        <title>Third-Generation Sequencing Reveals the Adaptive Role of the Epigenome in Three Deep-Sea Polychaetes.</title>
        <authorList>
            <person name="Perez M."/>
            <person name="Aroh O."/>
            <person name="Sun Y."/>
            <person name="Lan Y."/>
            <person name="Juniper S.K."/>
            <person name="Young C.R."/>
            <person name="Angers B."/>
            <person name="Qian P.Y."/>
        </authorList>
    </citation>
    <scope>NUCLEOTIDE SEQUENCE</scope>
    <source>
        <strain evidence="2">P08H-3</strain>
    </source>
</reference>
<dbReference type="Proteomes" id="UP001208570">
    <property type="component" value="Unassembled WGS sequence"/>
</dbReference>
<dbReference type="GO" id="GO:0016757">
    <property type="term" value="F:glycosyltransferase activity"/>
    <property type="evidence" value="ECO:0007669"/>
    <property type="project" value="TreeGrafter"/>
</dbReference>
<dbReference type="PANTHER" id="PTHR47032:SF1">
    <property type="entry name" value="UDP-D-XYLOSE:L-FUCOSE ALPHA-1,3-D-XYLOSYLTRANSFERASE-RELATED"/>
    <property type="match status" value="1"/>
</dbReference>
<comment type="caution">
    <text evidence="2">The sequence shown here is derived from an EMBL/GenBank/DDBJ whole genome shotgun (WGS) entry which is preliminary data.</text>
</comment>
<dbReference type="EMBL" id="JAODUP010000120">
    <property type="protein sequence ID" value="KAK2161181.1"/>
    <property type="molecule type" value="Genomic_DNA"/>
</dbReference>
<dbReference type="PANTHER" id="PTHR47032">
    <property type="entry name" value="UDP-D-XYLOSE:L-FUCOSE ALPHA-1,3-D-XYLOSYLTRANSFERASE-RELATED"/>
    <property type="match status" value="1"/>
</dbReference>
<evidence type="ECO:0000259" key="1">
    <source>
        <dbReference type="Pfam" id="PF03407"/>
    </source>
</evidence>
<name>A0AAD9JYC4_9ANNE</name>
<dbReference type="InterPro" id="IPR052636">
    <property type="entry name" value="UDP-D-xylose:L-fucose_XylT"/>
</dbReference>
<keyword evidence="3" id="KW-1185">Reference proteome</keyword>
<feature type="domain" description="Nucleotide-diphospho-sugar transferase" evidence="1">
    <location>
        <begin position="52"/>
        <end position="230"/>
    </location>
</feature>
<proteinExistence type="predicted"/>
<dbReference type="GO" id="GO:0005794">
    <property type="term" value="C:Golgi apparatus"/>
    <property type="evidence" value="ECO:0007669"/>
    <property type="project" value="TreeGrafter"/>
</dbReference>
<organism evidence="2 3">
    <name type="scientific">Paralvinella palmiformis</name>
    <dbReference type="NCBI Taxonomy" id="53620"/>
    <lineage>
        <taxon>Eukaryota</taxon>
        <taxon>Metazoa</taxon>
        <taxon>Spiralia</taxon>
        <taxon>Lophotrochozoa</taxon>
        <taxon>Annelida</taxon>
        <taxon>Polychaeta</taxon>
        <taxon>Sedentaria</taxon>
        <taxon>Canalipalpata</taxon>
        <taxon>Terebellida</taxon>
        <taxon>Terebelliformia</taxon>
        <taxon>Alvinellidae</taxon>
        <taxon>Paralvinella</taxon>
    </lineage>
</organism>
<dbReference type="Pfam" id="PF03407">
    <property type="entry name" value="Nucleotid_trans"/>
    <property type="match status" value="1"/>
</dbReference>